<dbReference type="PANTHER" id="PTHR33217:SF7">
    <property type="entry name" value="TRANSPOSASE FOR INSERTION SEQUENCE ELEMENT IS1081"/>
    <property type="match status" value="1"/>
</dbReference>
<comment type="function">
    <text evidence="1 6">Required for the transposition of the insertion element.</text>
</comment>
<keyword evidence="9" id="KW-1185">Reference proteome</keyword>
<feature type="non-terminal residue" evidence="8">
    <location>
        <position position="1"/>
    </location>
</feature>
<sequence length="193" mass="21788">PRIRSGSRSWSPTPTKASSTRSRRSCPAPPGRVCRVHFARHVSRALGTARSKPVNALIGTIFAQTTPETVIDCYQQVTASLARSGFTEVADTLERAEPDLTAFATMPTENWRKLWSNNPIERLNREIKRRADLVQIFPDRGSVTRLIGAILLEQHEEWHYGERRYLSEVSTRRLIDTLTKDTRDPYSALAISA</sequence>
<reference evidence="8 9" key="1">
    <citation type="submission" date="2016-10" db="EMBL/GenBank/DDBJ databases">
        <authorList>
            <person name="de Groot N.N."/>
        </authorList>
    </citation>
    <scope>NUCLEOTIDE SEQUENCE [LARGE SCALE GENOMIC DNA]</scope>
    <source>
        <strain evidence="8 9">CGMCC 1.9159</strain>
    </source>
</reference>
<evidence type="ECO:0000256" key="5">
    <source>
        <dbReference type="ARBA" id="ARBA00023172"/>
    </source>
</evidence>
<evidence type="ECO:0000256" key="6">
    <source>
        <dbReference type="RuleBase" id="RU365089"/>
    </source>
</evidence>
<accession>A0A1G9N929</accession>
<keyword evidence="5 6" id="KW-0233">DNA recombination</keyword>
<evidence type="ECO:0000313" key="9">
    <source>
        <dbReference type="Proteomes" id="UP000199475"/>
    </source>
</evidence>
<name>A0A1G9N929_9ACTN</name>
<dbReference type="AlphaFoldDB" id="A0A1G9N929"/>
<comment type="similarity">
    <text evidence="2 6">Belongs to the transposase mutator family.</text>
</comment>
<proteinExistence type="inferred from homology"/>
<evidence type="ECO:0000313" key="8">
    <source>
        <dbReference type="EMBL" id="SDL83032.1"/>
    </source>
</evidence>
<keyword evidence="6" id="KW-0814">Transposable element</keyword>
<dbReference type="PANTHER" id="PTHR33217">
    <property type="entry name" value="TRANSPOSASE FOR INSERTION SEQUENCE ELEMENT IS1081"/>
    <property type="match status" value="1"/>
</dbReference>
<feature type="region of interest" description="Disordered" evidence="7">
    <location>
        <begin position="1"/>
        <end position="30"/>
    </location>
</feature>
<gene>
    <name evidence="8" type="ORF">SAMN04488242_2967</name>
</gene>
<evidence type="ECO:0000256" key="7">
    <source>
        <dbReference type="SAM" id="MobiDB-lite"/>
    </source>
</evidence>
<dbReference type="Proteomes" id="UP000199475">
    <property type="component" value="Unassembled WGS sequence"/>
</dbReference>
<dbReference type="GO" id="GO:0004803">
    <property type="term" value="F:transposase activity"/>
    <property type="evidence" value="ECO:0007669"/>
    <property type="project" value="UniProtKB-UniRule"/>
</dbReference>
<evidence type="ECO:0000256" key="2">
    <source>
        <dbReference type="ARBA" id="ARBA00010961"/>
    </source>
</evidence>
<dbReference type="EMBL" id="FNGP01000009">
    <property type="protein sequence ID" value="SDL83032.1"/>
    <property type="molecule type" value="Genomic_DNA"/>
</dbReference>
<evidence type="ECO:0000256" key="3">
    <source>
        <dbReference type="ARBA" id="ARBA00022578"/>
    </source>
</evidence>
<dbReference type="Pfam" id="PF00872">
    <property type="entry name" value="Transposase_mut"/>
    <property type="match status" value="1"/>
</dbReference>
<dbReference type="InterPro" id="IPR001207">
    <property type="entry name" value="Transposase_mutator"/>
</dbReference>
<protein>
    <recommendedName>
        <fullName evidence="6">Mutator family transposase</fullName>
    </recommendedName>
</protein>
<keyword evidence="4 6" id="KW-0238">DNA-binding</keyword>
<evidence type="ECO:0000256" key="1">
    <source>
        <dbReference type="ARBA" id="ARBA00002190"/>
    </source>
</evidence>
<dbReference type="GO" id="GO:0006313">
    <property type="term" value="P:DNA transposition"/>
    <property type="evidence" value="ECO:0007669"/>
    <property type="project" value="UniProtKB-UniRule"/>
</dbReference>
<keyword evidence="3 6" id="KW-0815">Transposition</keyword>
<dbReference type="STRING" id="686624.SAMN04488242_2967"/>
<organism evidence="8 9">
    <name type="scientific">Tessaracoccus oleiagri</name>
    <dbReference type="NCBI Taxonomy" id="686624"/>
    <lineage>
        <taxon>Bacteria</taxon>
        <taxon>Bacillati</taxon>
        <taxon>Actinomycetota</taxon>
        <taxon>Actinomycetes</taxon>
        <taxon>Propionibacteriales</taxon>
        <taxon>Propionibacteriaceae</taxon>
        <taxon>Tessaracoccus</taxon>
    </lineage>
</organism>
<evidence type="ECO:0000256" key="4">
    <source>
        <dbReference type="ARBA" id="ARBA00023125"/>
    </source>
</evidence>
<feature type="compositionally biased region" description="Polar residues" evidence="7">
    <location>
        <begin position="1"/>
        <end position="20"/>
    </location>
</feature>
<dbReference type="GO" id="GO:0003677">
    <property type="term" value="F:DNA binding"/>
    <property type="evidence" value="ECO:0007669"/>
    <property type="project" value="UniProtKB-UniRule"/>
</dbReference>